<accession>A0A842JMU8</accession>
<dbReference type="EMBL" id="JACMSE010000015">
    <property type="protein sequence ID" value="MBC2890560.1"/>
    <property type="molecule type" value="Genomic_DNA"/>
</dbReference>
<dbReference type="Proteomes" id="UP000587396">
    <property type="component" value="Unassembled WGS sequence"/>
</dbReference>
<dbReference type="AlphaFoldDB" id="A0A842JMU8"/>
<keyword evidence="1" id="KW-0472">Membrane</keyword>
<organism evidence="2 3">
    <name type="scientific">Gordonibacter massiliensis</name>
    <name type="common">ex Traore et al. 2017</name>
    <dbReference type="NCBI Taxonomy" id="1841863"/>
    <lineage>
        <taxon>Bacteria</taxon>
        <taxon>Bacillati</taxon>
        <taxon>Actinomycetota</taxon>
        <taxon>Coriobacteriia</taxon>
        <taxon>Eggerthellales</taxon>
        <taxon>Eggerthellaceae</taxon>
        <taxon>Gordonibacter</taxon>
    </lineage>
</organism>
<evidence type="ECO:0000313" key="2">
    <source>
        <dbReference type="EMBL" id="MBC2890560.1"/>
    </source>
</evidence>
<evidence type="ECO:0000256" key="1">
    <source>
        <dbReference type="SAM" id="Phobius"/>
    </source>
</evidence>
<name>A0A842JMU8_9ACTN</name>
<protein>
    <submittedName>
        <fullName evidence="2">Uncharacterized protein</fullName>
    </submittedName>
</protein>
<reference evidence="2 3" key="1">
    <citation type="submission" date="2020-08" db="EMBL/GenBank/DDBJ databases">
        <authorList>
            <person name="Liu C."/>
            <person name="Sun Q."/>
        </authorList>
    </citation>
    <scope>NUCLEOTIDE SEQUENCE [LARGE SCALE GENOMIC DNA]</scope>
    <source>
        <strain evidence="2 3">N22</strain>
    </source>
</reference>
<comment type="caution">
    <text evidence="2">The sequence shown here is derived from an EMBL/GenBank/DDBJ whole genome shotgun (WGS) entry which is preliminary data.</text>
</comment>
<sequence length="54" mass="5966">MKILGMGFPEVLILIMYVFFIAIFAAVVYAVVKAAVKKAIIEAHDEIEARGKQV</sequence>
<proteinExistence type="predicted"/>
<gene>
    <name evidence="2" type="ORF">H7313_14585</name>
</gene>
<keyword evidence="1" id="KW-1133">Transmembrane helix</keyword>
<keyword evidence="1" id="KW-0812">Transmembrane</keyword>
<evidence type="ECO:0000313" key="3">
    <source>
        <dbReference type="Proteomes" id="UP000587396"/>
    </source>
</evidence>
<dbReference type="RefSeq" id="WP_185906239.1">
    <property type="nucleotide sequence ID" value="NZ_JACMSE010000015.1"/>
</dbReference>
<feature type="transmembrane region" description="Helical" evidence="1">
    <location>
        <begin position="12"/>
        <end position="32"/>
    </location>
</feature>
<keyword evidence="3" id="KW-1185">Reference proteome</keyword>